<accession>A0A1I0SHS8</accession>
<organism evidence="1 2">
    <name type="scientific">Paracoccus halophilus</name>
    <dbReference type="NCBI Taxonomy" id="376733"/>
    <lineage>
        <taxon>Bacteria</taxon>
        <taxon>Pseudomonadati</taxon>
        <taxon>Pseudomonadota</taxon>
        <taxon>Alphaproteobacteria</taxon>
        <taxon>Rhodobacterales</taxon>
        <taxon>Paracoccaceae</taxon>
        <taxon>Paracoccus</taxon>
    </lineage>
</organism>
<name>A0A1I0SHS8_9RHOB</name>
<dbReference type="AlphaFoldDB" id="A0A1I0SHS8"/>
<evidence type="ECO:0000313" key="2">
    <source>
        <dbReference type="Proteomes" id="UP000182312"/>
    </source>
</evidence>
<evidence type="ECO:0000313" key="1">
    <source>
        <dbReference type="EMBL" id="SFA39064.1"/>
    </source>
</evidence>
<proteinExistence type="predicted"/>
<gene>
    <name evidence="1" type="ORF">SAMN04487972_101236</name>
</gene>
<sequence>MVVWFINQQELGLEKAHIGNDLNELEDTSPSQINWNALTSRLRKLHINEEVFFCVMLDFYIAGPYDVTQDFFNFNNLTCLAQNSYNIPKNKICLTSGSFQKN</sequence>
<dbReference type="EMBL" id="FOJO01000001">
    <property type="protein sequence ID" value="SFA39064.1"/>
    <property type="molecule type" value="Genomic_DNA"/>
</dbReference>
<reference evidence="1 2" key="1">
    <citation type="submission" date="2016-10" db="EMBL/GenBank/DDBJ databases">
        <authorList>
            <person name="de Groot N.N."/>
        </authorList>
    </citation>
    <scope>NUCLEOTIDE SEQUENCE [LARGE SCALE GENOMIC DNA]</scope>
    <source>
        <strain evidence="1 2">CGMCC 1.6117</strain>
    </source>
</reference>
<dbReference type="Proteomes" id="UP000182312">
    <property type="component" value="Unassembled WGS sequence"/>
</dbReference>
<protein>
    <submittedName>
        <fullName evidence="1">Uncharacterized protein</fullName>
    </submittedName>
</protein>